<dbReference type="AlphaFoldDB" id="A0A061R0I0"/>
<protein>
    <submittedName>
        <fullName evidence="1">Uncharacterized protein</fullName>
    </submittedName>
</protein>
<name>A0A061R0I0_9CHLO</name>
<feature type="non-terminal residue" evidence="1">
    <location>
        <position position="174"/>
    </location>
</feature>
<gene>
    <name evidence="1" type="ORF">TSPGSL018_15935</name>
</gene>
<organism evidence="1">
    <name type="scientific">Tetraselmis sp. GSL018</name>
    <dbReference type="NCBI Taxonomy" id="582737"/>
    <lineage>
        <taxon>Eukaryota</taxon>
        <taxon>Viridiplantae</taxon>
        <taxon>Chlorophyta</taxon>
        <taxon>core chlorophytes</taxon>
        <taxon>Chlorodendrophyceae</taxon>
        <taxon>Chlorodendrales</taxon>
        <taxon>Chlorodendraceae</taxon>
        <taxon>Tetraselmis</taxon>
    </lineage>
</organism>
<proteinExistence type="predicted"/>
<evidence type="ECO:0000313" key="1">
    <source>
        <dbReference type="EMBL" id="JAC65488.1"/>
    </source>
</evidence>
<sequence length="174" mass="19450">MPYSRTETQEHLSVGDLAPGMKFTNGTRTVCYMPQKTNLAKNLAKTTRTTTTMKRPIVSINELKAEMFPDNKTGYKDALDPCNKANKSYGGEIKPYESLYASDFCEPKDTRVKLRQDGVPISPQRTGKALMATRKPSMYDLHKGKLISAKYSRTSIVLGDERSKDPNAYRTVGS</sequence>
<accession>A0A061R0I0</accession>
<reference evidence="1" key="1">
    <citation type="submission" date="2014-05" db="EMBL/GenBank/DDBJ databases">
        <title>The transcriptome of the halophilic microalga Tetraselmis sp. GSL018 isolated from the Great Salt Lake, Utah.</title>
        <authorList>
            <person name="Jinkerson R.E."/>
            <person name="D'Adamo S."/>
            <person name="Posewitz M.C."/>
        </authorList>
    </citation>
    <scope>NUCLEOTIDE SEQUENCE</scope>
    <source>
        <strain evidence="1">GSL018</strain>
    </source>
</reference>
<dbReference type="EMBL" id="GBEZ01021247">
    <property type="protein sequence ID" value="JAC65488.1"/>
    <property type="molecule type" value="Transcribed_RNA"/>
</dbReference>